<dbReference type="Proteomes" id="UP000245884">
    <property type="component" value="Unassembled WGS sequence"/>
</dbReference>
<organism evidence="1 2">
    <name type="scientific">Jaminaea rosea</name>
    <dbReference type="NCBI Taxonomy" id="1569628"/>
    <lineage>
        <taxon>Eukaryota</taxon>
        <taxon>Fungi</taxon>
        <taxon>Dikarya</taxon>
        <taxon>Basidiomycota</taxon>
        <taxon>Ustilaginomycotina</taxon>
        <taxon>Exobasidiomycetes</taxon>
        <taxon>Microstromatales</taxon>
        <taxon>Microstromatales incertae sedis</taxon>
        <taxon>Jaminaea</taxon>
    </lineage>
</organism>
<gene>
    <name evidence="1" type="ORF">BDZ90DRAFT_193913</name>
</gene>
<dbReference type="GeneID" id="37025716"/>
<sequence length="391" mass="44405">MVLHPKGTAGPVVFAQRHIRGTIFAYHEQLIKERREEVIAAIPRLGDNNVMSRLSYNNWGGSSPRGYFQQIIRVIRTTNILEILGRLGLCQANWLDYLLTRPLDVNYWLTAYSSLDKRPKSAAHPFTSYPQAKVSSGAQYESDDSNPMEIFYYSICRTGFSRHSGLSRTREHSTAMVLRDEQGRSFTIELLDLPSQQFLIDAAERCPTLLYADDSPFFPIHDAFCYSKQTQLGAVIWRTPPCPLAHRLGPGLEGPDELRRILEKMRDLFSHLVVLREHGVSLDGQKMGERWHHSLAYDASHPTGHGPWILPFYLQPTHSPSCPGKLARLSHWEEKLPPVPKDAWPAGSTTVRDLPWSQISAYHDPRVPGPRAVILAWCHTSQLRRSGVRRA</sequence>
<accession>A0A316UNI8</accession>
<dbReference type="EMBL" id="KZ819670">
    <property type="protein sequence ID" value="PWN26872.1"/>
    <property type="molecule type" value="Genomic_DNA"/>
</dbReference>
<protein>
    <submittedName>
        <fullName evidence="1">Uncharacterized protein</fullName>
    </submittedName>
</protein>
<evidence type="ECO:0000313" key="1">
    <source>
        <dbReference type="EMBL" id="PWN26872.1"/>
    </source>
</evidence>
<name>A0A316UNI8_9BASI</name>
<reference evidence="1 2" key="1">
    <citation type="journal article" date="2018" name="Mol. Biol. Evol.">
        <title>Broad Genomic Sampling Reveals a Smut Pathogenic Ancestry of the Fungal Clade Ustilaginomycotina.</title>
        <authorList>
            <person name="Kijpornyongpan T."/>
            <person name="Mondo S.J."/>
            <person name="Barry K."/>
            <person name="Sandor L."/>
            <person name="Lee J."/>
            <person name="Lipzen A."/>
            <person name="Pangilinan J."/>
            <person name="LaButti K."/>
            <person name="Hainaut M."/>
            <person name="Henrissat B."/>
            <person name="Grigoriev I.V."/>
            <person name="Spatafora J.W."/>
            <person name="Aime M.C."/>
        </authorList>
    </citation>
    <scope>NUCLEOTIDE SEQUENCE [LARGE SCALE GENOMIC DNA]</scope>
    <source>
        <strain evidence="1 2">MCA 5214</strain>
    </source>
</reference>
<proteinExistence type="predicted"/>
<evidence type="ECO:0000313" key="2">
    <source>
        <dbReference type="Proteomes" id="UP000245884"/>
    </source>
</evidence>
<keyword evidence="2" id="KW-1185">Reference proteome</keyword>
<dbReference type="AlphaFoldDB" id="A0A316UNI8"/>
<dbReference type="RefSeq" id="XP_025361484.1">
    <property type="nucleotide sequence ID" value="XM_025503893.1"/>
</dbReference>